<evidence type="ECO:0000259" key="6">
    <source>
        <dbReference type="PROSITE" id="PS50110"/>
    </source>
</evidence>
<dbReference type="SUPFAM" id="SSF46894">
    <property type="entry name" value="C-terminal effector domain of the bipartite response regulators"/>
    <property type="match status" value="1"/>
</dbReference>
<dbReference type="Gene3D" id="1.10.10.10">
    <property type="entry name" value="Winged helix-like DNA-binding domain superfamily/Winged helix DNA-binding domain"/>
    <property type="match status" value="1"/>
</dbReference>
<evidence type="ECO:0000256" key="2">
    <source>
        <dbReference type="ARBA" id="ARBA00023015"/>
    </source>
</evidence>
<dbReference type="Proteomes" id="UP001209083">
    <property type="component" value="Chromosome"/>
</dbReference>
<dbReference type="InterPro" id="IPR011006">
    <property type="entry name" value="CheY-like_superfamily"/>
</dbReference>
<dbReference type="InterPro" id="IPR000792">
    <property type="entry name" value="Tscrpt_reg_LuxR_C"/>
</dbReference>
<proteinExistence type="predicted"/>
<protein>
    <submittedName>
        <fullName evidence="7">Response regulator transcription factor</fullName>
    </submittedName>
</protein>
<evidence type="ECO:0000256" key="1">
    <source>
        <dbReference type="ARBA" id="ARBA00022553"/>
    </source>
</evidence>
<keyword evidence="1 5" id="KW-0597">Phosphoprotein</keyword>
<name>A0ABY8QYL6_9MICO</name>
<keyword evidence="4" id="KW-0804">Transcription</keyword>
<dbReference type="CDD" id="cd17535">
    <property type="entry name" value="REC_NarL-like"/>
    <property type="match status" value="1"/>
</dbReference>
<dbReference type="PANTHER" id="PTHR44688">
    <property type="entry name" value="DNA-BINDING TRANSCRIPTIONAL ACTIVATOR DEVR_DOSR"/>
    <property type="match status" value="1"/>
</dbReference>
<dbReference type="Pfam" id="PF00072">
    <property type="entry name" value="Response_reg"/>
    <property type="match status" value="1"/>
</dbReference>
<dbReference type="Gene3D" id="3.40.50.2300">
    <property type="match status" value="1"/>
</dbReference>
<organism evidence="7 8">
    <name type="scientific">Saxibacter everestensis</name>
    <dbReference type="NCBI Taxonomy" id="2909229"/>
    <lineage>
        <taxon>Bacteria</taxon>
        <taxon>Bacillati</taxon>
        <taxon>Actinomycetota</taxon>
        <taxon>Actinomycetes</taxon>
        <taxon>Micrococcales</taxon>
        <taxon>Brevibacteriaceae</taxon>
        <taxon>Saxibacter</taxon>
    </lineage>
</organism>
<evidence type="ECO:0000313" key="8">
    <source>
        <dbReference type="Proteomes" id="UP001209083"/>
    </source>
</evidence>
<feature type="domain" description="Response regulatory" evidence="6">
    <location>
        <begin position="8"/>
        <end position="121"/>
    </location>
</feature>
<evidence type="ECO:0000256" key="5">
    <source>
        <dbReference type="PROSITE-ProRule" id="PRU00169"/>
    </source>
</evidence>
<evidence type="ECO:0000313" key="7">
    <source>
        <dbReference type="EMBL" id="WGW13881.1"/>
    </source>
</evidence>
<dbReference type="EMBL" id="CP090958">
    <property type="protein sequence ID" value="WGW13881.1"/>
    <property type="molecule type" value="Genomic_DNA"/>
</dbReference>
<dbReference type="PROSITE" id="PS50110">
    <property type="entry name" value="RESPONSE_REGULATORY"/>
    <property type="match status" value="1"/>
</dbReference>
<dbReference type="InterPro" id="IPR058245">
    <property type="entry name" value="NreC/VraR/RcsB-like_REC"/>
</dbReference>
<dbReference type="SMART" id="SM00421">
    <property type="entry name" value="HTH_LUXR"/>
    <property type="match status" value="1"/>
</dbReference>
<dbReference type="InterPro" id="IPR001789">
    <property type="entry name" value="Sig_transdc_resp-reg_receiver"/>
</dbReference>
<accession>A0ABY8QYL6</accession>
<keyword evidence="8" id="KW-1185">Reference proteome</keyword>
<dbReference type="PANTHER" id="PTHR44688:SF16">
    <property type="entry name" value="DNA-BINDING TRANSCRIPTIONAL ACTIVATOR DEVR_DOSR"/>
    <property type="match status" value="1"/>
</dbReference>
<dbReference type="SMART" id="SM00448">
    <property type="entry name" value="REC"/>
    <property type="match status" value="1"/>
</dbReference>
<dbReference type="InterPro" id="IPR036388">
    <property type="entry name" value="WH-like_DNA-bd_sf"/>
</dbReference>
<dbReference type="RefSeq" id="WP_349640704.1">
    <property type="nucleotide sequence ID" value="NZ_CP090958.1"/>
</dbReference>
<evidence type="ECO:0000256" key="3">
    <source>
        <dbReference type="ARBA" id="ARBA00023125"/>
    </source>
</evidence>
<gene>
    <name evidence="7" type="ORF">LWF01_09135</name>
</gene>
<dbReference type="SUPFAM" id="SSF52172">
    <property type="entry name" value="CheY-like"/>
    <property type="match status" value="1"/>
</dbReference>
<reference evidence="7 8" key="1">
    <citation type="submission" date="2023-05" db="EMBL/GenBank/DDBJ databases">
        <title>Lithophilousrod everest ZFBP1038 complete genpme.</title>
        <authorList>
            <person name="Tian M."/>
        </authorList>
    </citation>
    <scope>NUCLEOTIDE SEQUENCE [LARGE SCALE GENOMIC DNA]</scope>
    <source>
        <strain evidence="7 8">ZFBP1038</strain>
    </source>
</reference>
<keyword evidence="2" id="KW-0805">Transcription regulation</keyword>
<dbReference type="InterPro" id="IPR016032">
    <property type="entry name" value="Sig_transdc_resp-reg_C-effctor"/>
</dbReference>
<keyword evidence="3" id="KW-0238">DNA-binding</keyword>
<feature type="modified residue" description="4-aspartylphosphate" evidence="5">
    <location>
        <position position="57"/>
    </location>
</feature>
<sequence length="214" mass="23413">MDKVSRLHVAVIDDHRLLLAGMSHWLEADDAVGNCETYSSWRAFTARGSDPDVVLLDLMLNDGIPLESKIDRLNSRGIPVVVISAFAEPQTVIDAVSAGAMGYVSKSEHMATILAAAKAAVRGEMTVTEGLVPLDALNSPEPPRLSEKEREVATLYLGGSGLPVHKVAERIGISVSTTKTHLYRIRRRYEEAGFQVRTQLELRDALARHGYLQP</sequence>
<evidence type="ECO:0000256" key="4">
    <source>
        <dbReference type="ARBA" id="ARBA00023163"/>
    </source>
</evidence>